<dbReference type="STRING" id="280699.M1VEE4"/>
<dbReference type="GO" id="GO:0000109">
    <property type="term" value="C:nucleotide-excision repair complex"/>
    <property type="evidence" value="ECO:0007669"/>
    <property type="project" value="TreeGrafter"/>
</dbReference>
<dbReference type="Gramene" id="CMB030CT">
    <property type="protein sequence ID" value="CMB030CT"/>
    <property type="gene ID" value="CMB030C"/>
</dbReference>
<accession>M1VEE4</accession>
<keyword evidence="6" id="KW-1185">Reference proteome</keyword>
<evidence type="ECO:0000313" key="6">
    <source>
        <dbReference type="Proteomes" id="UP000007014"/>
    </source>
</evidence>
<name>M1VEE4_CYAM1</name>
<dbReference type="GO" id="GO:0000209">
    <property type="term" value="P:protein polyubiquitination"/>
    <property type="evidence" value="ECO:0007669"/>
    <property type="project" value="TreeGrafter"/>
</dbReference>
<dbReference type="Gene3D" id="2.130.10.10">
    <property type="entry name" value="YVTN repeat-like/Quinoprotein amine dehydrogenase"/>
    <property type="match status" value="2"/>
</dbReference>
<dbReference type="PANTHER" id="PTHR46202:SF1">
    <property type="entry name" value="DNA EXCISION REPAIR PROTEIN ERCC-8"/>
    <property type="match status" value="1"/>
</dbReference>
<dbReference type="eggNOG" id="KOG4283">
    <property type="taxonomic scope" value="Eukaryota"/>
</dbReference>
<feature type="region of interest" description="Disordered" evidence="4">
    <location>
        <begin position="409"/>
        <end position="435"/>
    </location>
</feature>
<evidence type="ECO:0000256" key="3">
    <source>
        <dbReference type="PROSITE-ProRule" id="PRU00221"/>
    </source>
</evidence>
<dbReference type="Proteomes" id="UP000007014">
    <property type="component" value="Chromosome 2"/>
</dbReference>
<evidence type="ECO:0000256" key="4">
    <source>
        <dbReference type="SAM" id="MobiDB-lite"/>
    </source>
</evidence>
<feature type="compositionally biased region" description="Basic residues" evidence="4">
    <location>
        <begin position="419"/>
        <end position="435"/>
    </location>
</feature>
<dbReference type="GeneID" id="16992241"/>
<dbReference type="InterPro" id="IPR001680">
    <property type="entry name" value="WD40_rpt"/>
</dbReference>
<dbReference type="SUPFAM" id="SSF50978">
    <property type="entry name" value="WD40 repeat-like"/>
    <property type="match status" value="1"/>
</dbReference>
<dbReference type="PROSITE" id="PS50294">
    <property type="entry name" value="WD_REPEATS_REGION"/>
    <property type="match status" value="1"/>
</dbReference>
<dbReference type="InterPro" id="IPR036322">
    <property type="entry name" value="WD40_repeat_dom_sf"/>
</dbReference>
<dbReference type="GO" id="GO:0006283">
    <property type="term" value="P:transcription-coupled nucleotide-excision repair"/>
    <property type="evidence" value="ECO:0007669"/>
    <property type="project" value="InterPro"/>
</dbReference>
<dbReference type="PANTHER" id="PTHR46202">
    <property type="entry name" value="DNA EXCISION REPAIR PROTEIN ERCC-8"/>
    <property type="match status" value="1"/>
</dbReference>
<evidence type="ECO:0000256" key="2">
    <source>
        <dbReference type="ARBA" id="ARBA00022737"/>
    </source>
</evidence>
<evidence type="ECO:0000313" key="5">
    <source>
        <dbReference type="EMBL" id="BAM78853.1"/>
    </source>
</evidence>
<keyword evidence="1 3" id="KW-0853">WD repeat</keyword>
<dbReference type="InterPro" id="IPR019775">
    <property type="entry name" value="WD40_repeat_CS"/>
</dbReference>
<keyword evidence="2" id="KW-0677">Repeat</keyword>
<dbReference type="SMART" id="SM00320">
    <property type="entry name" value="WD40"/>
    <property type="match status" value="4"/>
</dbReference>
<dbReference type="OrthoDB" id="361494at2759"/>
<dbReference type="PROSITE" id="PS50082">
    <property type="entry name" value="WD_REPEATS_2"/>
    <property type="match status" value="1"/>
</dbReference>
<proteinExistence type="predicted"/>
<reference evidence="5 6" key="2">
    <citation type="journal article" date="2007" name="BMC Biol.">
        <title>A 100%-complete sequence reveals unusually simple genomic features in the hot-spring red alga Cyanidioschyzon merolae.</title>
        <authorList>
            <person name="Nozaki H."/>
            <person name="Takano H."/>
            <person name="Misumi O."/>
            <person name="Terasawa K."/>
            <person name="Matsuzaki M."/>
            <person name="Maruyama S."/>
            <person name="Nishida K."/>
            <person name="Yagisawa F."/>
            <person name="Yoshida Y."/>
            <person name="Fujiwara T."/>
            <person name="Takio S."/>
            <person name="Tamura K."/>
            <person name="Chung S.J."/>
            <person name="Nakamura S."/>
            <person name="Kuroiwa H."/>
            <person name="Tanaka K."/>
            <person name="Sato N."/>
            <person name="Kuroiwa T."/>
        </authorList>
    </citation>
    <scope>NUCLEOTIDE SEQUENCE [LARGE SCALE GENOMIC DNA]</scope>
    <source>
        <strain evidence="5 6">10D</strain>
    </source>
</reference>
<evidence type="ECO:0000256" key="1">
    <source>
        <dbReference type="ARBA" id="ARBA00022574"/>
    </source>
</evidence>
<dbReference type="Pfam" id="PF00400">
    <property type="entry name" value="WD40"/>
    <property type="match status" value="2"/>
</dbReference>
<dbReference type="GO" id="GO:0043161">
    <property type="term" value="P:proteasome-mediated ubiquitin-dependent protein catabolic process"/>
    <property type="evidence" value="ECO:0007669"/>
    <property type="project" value="TreeGrafter"/>
</dbReference>
<protein>
    <submittedName>
        <fullName evidence="5">Uncharacterized protein</fullName>
    </submittedName>
</protein>
<organism evidence="5 6">
    <name type="scientific">Cyanidioschyzon merolae (strain NIES-3377 / 10D)</name>
    <name type="common">Unicellular red alga</name>
    <dbReference type="NCBI Taxonomy" id="280699"/>
    <lineage>
        <taxon>Eukaryota</taxon>
        <taxon>Rhodophyta</taxon>
        <taxon>Bangiophyceae</taxon>
        <taxon>Cyanidiales</taxon>
        <taxon>Cyanidiaceae</taxon>
        <taxon>Cyanidioschyzon</taxon>
    </lineage>
</organism>
<gene>
    <name evidence="5" type="ORF">CYME_CMB030C</name>
</gene>
<dbReference type="EMBL" id="AP006484">
    <property type="protein sequence ID" value="BAM78853.1"/>
    <property type="molecule type" value="Genomic_DNA"/>
</dbReference>
<dbReference type="HOGENOM" id="CLU_391482_0_0_1"/>
<sequence>MNDSICAQLAAQECGAAGSSARLQSIFKTFAQKQMKADRFRRLKMPLQAPLGSALALDHVESRWLLSAFSDGRSGRLVLFDVQPDAGWTIERHSTRSNVYPRSDTSVQCTALSSEQNVERLPIMETTVAGEQLRQRHAVASVQVREPSFSDGGGRVAQAAYRHLWTGLAWYPLDNGLFVSADAQGLVYVFDAATFRSVSRFAFGPPVRSIDWNRGLRQVPAQASQTGSALPGSNFRGSAASPYLLAVASAEPEHQLRLLDLVSGATTHSLLGHSAAITSVRWFPFHEYWLVSGSLDSSIRLWDIRKGGRAACFAILDADKQVPVTSTEVGGRRQYAASNEAASESAYLLPRHDARGHFLRQSRPVDADHCLGYRCWSDSCFAGIPEGIPAAPEHDAVIYDEAQFLSLPQTPRQRDPSGKRAHHWHKQTSRTRVSRRPLAWAKRAQLTGPESSHRAEDWIYLEPAAPAPQQSDQLPTLRSCRAHPASERGILSVRFSADGRYLVSRCERMLLVWDALTGHRYRRAALELSEHFGVEARAGELHAPWRSARSNRRRPGETLGRRMAIYCWDLPDLPFYLGDQRIATGAGTDASGCCWLARDATVYAVRCSPALATSDGRQPLVRFAGPIRSSVYALETHPSRIEVYTTGAGGLVQVWSGLTLPARCVSRSLAECPLSLSQDLPSAAASERLQPDVDTWLTEMEFPAD</sequence>
<dbReference type="KEGG" id="cme:CYME_CMB030C"/>
<dbReference type="InterPro" id="IPR042238">
    <property type="entry name" value="Rad28/ERCC8/Ckn1/ATCSA-1"/>
</dbReference>
<dbReference type="PROSITE" id="PS00678">
    <property type="entry name" value="WD_REPEATS_1"/>
    <property type="match status" value="1"/>
</dbReference>
<dbReference type="GO" id="GO:0031464">
    <property type="term" value="C:Cul4A-RING E3 ubiquitin ligase complex"/>
    <property type="evidence" value="ECO:0007669"/>
    <property type="project" value="TreeGrafter"/>
</dbReference>
<dbReference type="InterPro" id="IPR015943">
    <property type="entry name" value="WD40/YVTN_repeat-like_dom_sf"/>
</dbReference>
<dbReference type="RefSeq" id="XP_005535139.1">
    <property type="nucleotide sequence ID" value="XM_005535082.1"/>
</dbReference>
<dbReference type="AlphaFoldDB" id="M1VEE4"/>
<reference evidence="5 6" key="1">
    <citation type="journal article" date="2004" name="Nature">
        <title>Genome sequence of the ultrasmall unicellular red alga Cyanidioschyzon merolae 10D.</title>
        <authorList>
            <person name="Matsuzaki M."/>
            <person name="Misumi O."/>
            <person name="Shin-i T."/>
            <person name="Maruyama S."/>
            <person name="Takahara M."/>
            <person name="Miyagishima S."/>
            <person name="Mori T."/>
            <person name="Nishida K."/>
            <person name="Yagisawa F."/>
            <person name="Nishida K."/>
            <person name="Yoshida Y."/>
            <person name="Nishimura Y."/>
            <person name="Nakao S."/>
            <person name="Kobayashi T."/>
            <person name="Momoyama Y."/>
            <person name="Higashiyama T."/>
            <person name="Minoda A."/>
            <person name="Sano M."/>
            <person name="Nomoto H."/>
            <person name="Oishi K."/>
            <person name="Hayashi H."/>
            <person name="Ohta F."/>
            <person name="Nishizaka S."/>
            <person name="Haga S."/>
            <person name="Miura S."/>
            <person name="Morishita T."/>
            <person name="Kabeya Y."/>
            <person name="Terasawa K."/>
            <person name="Suzuki Y."/>
            <person name="Ishii Y."/>
            <person name="Asakawa S."/>
            <person name="Takano H."/>
            <person name="Ohta N."/>
            <person name="Kuroiwa H."/>
            <person name="Tanaka K."/>
            <person name="Shimizu N."/>
            <person name="Sugano S."/>
            <person name="Sato N."/>
            <person name="Nozaki H."/>
            <person name="Ogasawara N."/>
            <person name="Kohara Y."/>
            <person name="Kuroiwa T."/>
        </authorList>
    </citation>
    <scope>NUCLEOTIDE SEQUENCE [LARGE SCALE GENOMIC DNA]</scope>
    <source>
        <strain evidence="5 6">10D</strain>
    </source>
</reference>
<feature type="repeat" description="WD" evidence="3">
    <location>
        <begin position="270"/>
        <end position="312"/>
    </location>
</feature>